<dbReference type="OrthoDB" id="308861at2759"/>
<dbReference type="Gene3D" id="2.60.40.1730">
    <property type="entry name" value="tricorn interacting facor f3 domain"/>
    <property type="match status" value="1"/>
</dbReference>
<organism evidence="12 13">
    <name type="scientific">Peltaster fructicola</name>
    <dbReference type="NCBI Taxonomy" id="286661"/>
    <lineage>
        <taxon>Eukaryota</taxon>
        <taxon>Fungi</taxon>
        <taxon>Dikarya</taxon>
        <taxon>Ascomycota</taxon>
        <taxon>Pezizomycotina</taxon>
        <taxon>Dothideomycetes</taxon>
        <taxon>Dothideomycetes incertae sedis</taxon>
        <taxon>Peltaster</taxon>
    </lineage>
</organism>
<dbReference type="InterPro" id="IPR057345">
    <property type="entry name" value="Ig-like_TAF2"/>
</dbReference>
<feature type="compositionally biased region" description="Low complexity" evidence="9">
    <location>
        <begin position="1388"/>
        <end position="1399"/>
    </location>
</feature>
<evidence type="ECO:0000256" key="7">
    <source>
        <dbReference type="ARBA" id="ARBA00025346"/>
    </source>
</evidence>
<dbReference type="InterPro" id="IPR042097">
    <property type="entry name" value="Aminopeptidase_N-like_N_sf"/>
</dbReference>
<evidence type="ECO:0000259" key="11">
    <source>
        <dbReference type="Pfam" id="PF25577"/>
    </source>
</evidence>
<evidence type="ECO:0000256" key="5">
    <source>
        <dbReference type="ARBA" id="ARBA00023163"/>
    </source>
</evidence>
<evidence type="ECO:0000256" key="1">
    <source>
        <dbReference type="ARBA" id="ARBA00004123"/>
    </source>
</evidence>
<feature type="compositionally biased region" description="Polar residues" evidence="9">
    <location>
        <begin position="1463"/>
        <end position="1472"/>
    </location>
</feature>
<dbReference type="GO" id="GO:0000976">
    <property type="term" value="F:transcription cis-regulatory region binding"/>
    <property type="evidence" value="ECO:0007669"/>
    <property type="project" value="TreeGrafter"/>
</dbReference>
<dbReference type="SUPFAM" id="SSF63737">
    <property type="entry name" value="Leukotriene A4 hydrolase N-terminal domain"/>
    <property type="match status" value="1"/>
</dbReference>
<sequence>MPGFLDDGAYTGAPGQIAPDFTILKQSVDLDINFVRRALRGSTEITLQPQTRDLKHVRLHCRQCRPISVQIQGINARWECDDPYRRLRMPGSSTIYQHEMLKSKIESSVGPAPEPELDITLPPKLKFQELQIDPVSALPQYSNVPSLQKQESDAMALVETPTALGAGQGVQFAPIMIYIEFEVESFREGLHWIGFDDDDNRYPHVYTMAKLSPGTSSCIFPCLDDATTRCSWDFSIKCSKTIGDAFLRPRTEVEAQAPTDQAPSTNDVAAAARAAASRAVKKRDQYYIDLTEEDGSRELTVLCVGELVEDITDSEDESRHTVSFSLTAPVTARHVGFAIGPFEHVDLGAFREADDEEKLGQNAIKISGYCLPTRSDELRNTAMPVHLAIDYFGVNYGSFPFSHHQMLFLDDMTLDTVPIAGISLCSSRLLFGEDILEPITRNTKILMRAIADQWMGVNVIAKEATDAWVVAGIAGFMTDLFGKRLFGNNEYRWSQKIAAEQVYDLDADRPSIHQLGALLHIDSSIRDFINLKSALVLFILDRRLMKASSSTGVTRIINKIFLNAKTGSLANGELSTMDFQKTCERLGHNKLDPFFKQWVFGAGCPIFEIKQRFNKKKLVVEMTITQRQMDRLTKPEFAPDNFMREIKEHVQEVWAPEIQPVFTGPMTIRIHEADGTPYEHIVEIKEQITKLEIPYNTKYKRLKRSRRQRERAIAASGNNDANGEGGDDALLYCLGDILDTAQDVEDWNLKDWSQEDEEKMGQESYEWIRMDADFEWIGRIHLWLPVYMYVSQLQQDRDLAAQYDSIKYIESCGPHHVSLSVLVRTLMDQRYFHGIRTMAANAIATIARDKFQEIGQYHLEKAFSTMFCFDGSIMPRPNDWSSRVNFIVQCAIPTAMARLRDAEGKVPMAIRRLFVDKLKFNDNSNNEFSDAHYVATLMTCLADSLAVSHREQKQSYHFDFDGGDDLPMDVDNPDADFEQGAVSEIERYRRIDEWVSTYQNIYSITALECLQKLKKAGIVGDKTRELLIYTRRTNAPDVRLAAYNCLNGTGITKRPLMLKYMLHELADDASPYVRNRLLKSFGEALGHIALDDDETARAPPVQTADTGLVLEQEITAEARHLEVTRKTTPEGALAALKQYLLEHASFREALWYAITNPGMTVDEVGALADVASWLYDAKTSYMVRLRLPRPYRAERVRDATVRFWQFGAYRTRPSKELSPEDWQTVQSLGLKYNGPHPPVVAPARPEVIQEESLKSQIEALRQQKAALESTQAQASSSAFKMPPPIITTEKTGLKLSLGNKRKQSTSMTPREESPKAPKISKHQSAHASAASPNVMQDRRGSSHASLAAQHMKKSGARELLVVFKMTLKASTKAAAILAGPRKSADVGRTTSRPTSATPSLQQSQGASHSPSTPELFRTSSSGAAPQPVLNPGAFRSYGPPADAPPMSTKALSPGLKEEPSDTVLPTASQVDSPTIILPDGPRSLDTSVNNDTPADSQERRTPLPKLSLKLGRKPQHD</sequence>
<keyword evidence="4" id="KW-0805">Transcription regulation</keyword>
<protein>
    <recommendedName>
        <fullName evidence="3">Transcription initiation factor TFIID subunit 2</fullName>
    </recommendedName>
    <alternativeName>
        <fullName evidence="8">TBP-associated factor 2</fullName>
    </alternativeName>
</protein>
<proteinExistence type="inferred from homology"/>
<dbReference type="PANTHER" id="PTHR15137">
    <property type="entry name" value="TRANSCRIPTION INITIATION FACTOR TFIID"/>
    <property type="match status" value="1"/>
</dbReference>
<evidence type="ECO:0000256" key="4">
    <source>
        <dbReference type="ARBA" id="ARBA00023015"/>
    </source>
</evidence>
<dbReference type="PANTHER" id="PTHR15137:SF9">
    <property type="entry name" value="TRANSCRIPTION INITIATION FACTOR TFIID SUBUNIT 2"/>
    <property type="match status" value="1"/>
</dbReference>
<feature type="region of interest" description="Disordered" evidence="9">
    <location>
        <begin position="1268"/>
        <end position="1350"/>
    </location>
</feature>
<keyword evidence="13" id="KW-1185">Reference proteome</keyword>
<dbReference type="Pfam" id="PF25316">
    <property type="entry name" value="TAF2_3rd"/>
    <property type="match status" value="1"/>
</dbReference>
<dbReference type="CDD" id="cd09839">
    <property type="entry name" value="M1_like_TAF2"/>
    <property type="match status" value="1"/>
</dbReference>
<comment type="similarity">
    <text evidence="2">Belongs to the TAF2 family.</text>
</comment>
<evidence type="ECO:0000256" key="6">
    <source>
        <dbReference type="ARBA" id="ARBA00023242"/>
    </source>
</evidence>
<feature type="region of interest" description="Disordered" evidence="9">
    <location>
        <begin position="1379"/>
        <end position="1517"/>
    </location>
</feature>
<dbReference type="InterPro" id="IPR027268">
    <property type="entry name" value="Peptidase_M4/M1_CTD_sf"/>
</dbReference>
<evidence type="ECO:0000256" key="2">
    <source>
        <dbReference type="ARBA" id="ARBA00010937"/>
    </source>
</evidence>
<evidence type="ECO:0000259" key="10">
    <source>
        <dbReference type="Pfam" id="PF25316"/>
    </source>
</evidence>
<keyword evidence="5" id="KW-0804">Transcription</keyword>
<reference evidence="12 13" key="1">
    <citation type="journal article" date="2016" name="Sci. Rep.">
        <title>Peltaster fructicola genome reveals evolution from an invasive phytopathogen to an ectophytic parasite.</title>
        <authorList>
            <person name="Xu C."/>
            <person name="Chen H."/>
            <person name="Gleason M.L."/>
            <person name="Xu J.R."/>
            <person name="Liu H."/>
            <person name="Zhang R."/>
            <person name="Sun G."/>
        </authorList>
    </citation>
    <scope>NUCLEOTIDE SEQUENCE [LARGE SCALE GENOMIC DNA]</scope>
    <source>
        <strain evidence="12 13">LNHT1506</strain>
    </source>
</reference>
<dbReference type="GO" id="GO:0006367">
    <property type="term" value="P:transcription initiation at RNA polymerase II promoter"/>
    <property type="evidence" value="ECO:0007669"/>
    <property type="project" value="TreeGrafter"/>
</dbReference>
<comment type="subcellular location">
    <subcellularLocation>
        <location evidence="1">Nucleus</location>
    </subcellularLocation>
</comment>
<dbReference type="Pfam" id="PF25577">
    <property type="entry name" value="TPR_TAF2_C"/>
    <property type="match status" value="1"/>
</dbReference>
<dbReference type="Proteomes" id="UP000503462">
    <property type="component" value="Chromosome 1"/>
</dbReference>
<dbReference type="InterPro" id="IPR057991">
    <property type="entry name" value="TPR_TAF2_C"/>
</dbReference>
<feature type="compositionally biased region" description="Polar residues" evidence="9">
    <location>
        <begin position="1484"/>
        <end position="1495"/>
    </location>
</feature>
<evidence type="ECO:0000313" key="13">
    <source>
        <dbReference type="Proteomes" id="UP000503462"/>
    </source>
</evidence>
<feature type="domain" description="Transcription initiation factor TFIID subunit 2 TPR repeats" evidence="11">
    <location>
        <begin position="787"/>
        <end position="1083"/>
    </location>
</feature>
<evidence type="ECO:0000313" key="12">
    <source>
        <dbReference type="EMBL" id="QIW95833.1"/>
    </source>
</evidence>
<evidence type="ECO:0000256" key="3">
    <source>
        <dbReference type="ARBA" id="ARBA00017363"/>
    </source>
</evidence>
<dbReference type="GO" id="GO:0005669">
    <property type="term" value="C:transcription factor TFIID complex"/>
    <property type="evidence" value="ECO:0007669"/>
    <property type="project" value="InterPro"/>
</dbReference>
<dbReference type="GO" id="GO:0016251">
    <property type="term" value="F:RNA polymerase II general transcription initiation factor activity"/>
    <property type="evidence" value="ECO:0007669"/>
    <property type="project" value="TreeGrafter"/>
</dbReference>
<accession>A0A6H0XM82</accession>
<dbReference type="GO" id="GO:0003682">
    <property type="term" value="F:chromatin binding"/>
    <property type="evidence" value="ECO:0007669"/>
    <property type="project" value="TreeGrafter"/>
</dbReference>
<feature type="compositionally biased region" description="Polar residues" evidence="9">
    <location>
        <begin position="1268"/>
        <end position="1278"/>
    </location>
</feature>
<evidence type="ECO:0000256" key="8">
    <source>
        <dbReference type="ARBA" id="ARBA00076306"/>
    </source>
</evidence>
<evidence type="ECO:0000256" key="9">
    <source>
        <dbReference type="SAM" id="MobiDB-lite"/>
    </source>
</evidence>
<gene>
    <name evidence="12" type="ORF">AMS68_001351</name>
</gene>
<dbReference type="Gene3D" id="1.10.390.10">
    <property type="entry name" value="Neutral Protease Domain 2"/>
    <property type="match status" value="1"/>
</dbReference>
<keyword evidence="6" id="KW-0539">Nucleus</keyword>
<dbReference type="EMBL" id="CP051139">
    <property type="protein sequence ID" value="QIW95833.1"/>
    <property type="molecule type" value="Genomic_DNA"/>
</dbReference>
<feature type="compositionally biased region" description="Polar residues" evidence="9">
    <location>
        <begin position="1400"/>
        <end position="1423"/>
    </location>
</feature>
<name>A0A6H0XM82_9PEZI</name>
<dbReference type="SUPFAM" id="SSF55486">
    <property type="entry name" value="Metalloproteases ('zincins'), catalytic domain"/>
    <property type="match status" value="1"/>
</dbReference>
<feature type="domain" description="Transcription initiation factor TFIID subunit 2 Ig-like" evidence="10">
    <location>
        <begin position="602"/>
        <end position="783"/>
    </location>
</feature>
<comment type="function">
    <text evidence="7">Functions as a component of the DNA-binding general transcription factor complex TFIID. Binding of TFIID to a promoter (with or without TATA element) is the initial step in pre-initiation complex (PIC) formation. TFIID plays a key role in the regulation of gene expression by RNA polymerase II through different activities such as transcription activator interaction, core promoter recognition and selectivity, TFIIA and TFIIB interaction, chromatin modification (histone acetylation by TAF1), facilitation of DNA opening and initiation of transcription.</text>
</comment>
<dbReference type="FunFam" id="1.10.390.10:FF:000011">
    <property type="entry name" value="Transcription initiation factor TFIID subunit"/>
    <property type="match status" value="1"/>
</dbReference>
<dbReference type="InterPro" id="IPR037813">
    <property type="entry name" value="TAF2"/>
</dbReference>